<keyword evidence="2" id="KW-0378">Hydrolase</keyword>
<dbReference type="SMART" id="SM00020">
    <property type="entry name" value="Tryp_SPc"/>
    <property type="match status" value="1"/>
</dbReference>
<feature type="signal peptide" evidence="5">
    <location>
        <begin position="1"/>
        <end position="28"/>
    </location>
</feature>
<evidence type="ECO:0000256" key="4">
    <source>
        <dbReference type="ARBA" id="ARBA00023157"/>
    </source>
</evidence>
<organism evidence="7 8">
    <name type="scientific">Gouania willdenowi</name>
    <name type="common">Blunt-snouted clingfish</name>
    <name type="synonym">Lepadogaster willdenowi</name>
    <dbReference type="NCBI Taxonomy" id="441366"/>
    <lineage>
        <taxon>Eukaryota</taxon>
        <taxon>Metazoa</taxon>
        <taxon>Chordata</taxon>
        <taxon>Craniata</taxon>
        <taxon>Vertebrata</taxon>
        <taxon>Euteleostomi</taxon>
        <taxon>Actinopterygii</taxon>
        <taxon>Neopterygii</taxon>
        <taxon>Teleostei</taxon>
        <taxon>Neoteleostei</taxon>
        <taxon>Acanthomorphata</taxon>
        <taxon>Ovalentaria</taxon>
        <taxon>Blenniimorphae</taxon>
        <taxon>Blenniiformes</taxon>
        <taxon>Gobiesocoidei</taxon>
        <taxon>Gobiesocidae</taxon>
        <taxon>Gobiesocinae</taxon>
        <taxon>Gouania</taxon>
    </lineage>
</organism>
<evidence type="ECO:0000256" key="1">
    <source>
        <dbReference type="ARBA" id="ARBA00022670"/>
    </source>
</evidence>
<dbReference type="InterPro" id="IPR009003">
    <property type="entry name" value="Peptidase_S1_PA"/>
</dbReference>
<keyword evidence="8" id="KW-1185">Reference proteome</keyword>
<dbReference type="InterPro" id="IPR018114">
    <property type="entry name" value="TRYPSIN_HIS"/>
</dbReference>
<name>A0A8C5D5Q0_GOUWI</name>
<evidence type="ECO:0000256" key="3">
    <source>
        <dbReference type="ARBA" id="ARBA00022825"/>
    </source>
</evidence>
<dbReference type="AlphaFoldDB" id="A0A8C5D5Q0"/>
<dbReference type="Ensembl" id="ENSGWIT00000000823.1">
    <property type="protein sequence ID" value="ENSGWIP00000000757.1"/>
    <property type="gene ID" value="ENSGWIG00000000481.1"/>
</dbReference>
<keyword evidence="5" id="KW-0732">Signal</keyword>
<dbReference type="FunFam" id="2.40.10.10:FF:000036">
    <property type="entry name" value="Trypsin beta"/>
    <property type="match status" value="1"/>
</dbReference>
<dbReference type="PANTHER" id="PTHR24271:SF55">
    <property type="entry name" value="SERINE PROTEASE 57"/>
    <property type="match status" value="1"/>
</dbReference>
<keyword evidence="4" id="KW-1015">Disulfide bond</keyword>
<dbReference type="SUPFAM" id="SSF50494">
    <property type="entry name" value="Trypsin-like serine proteases"/>
    <property type="match status" value="1"/>
</dbReference>
<accession>A0A8C5D5Q0</accession>
<reference evidence="7" key="2">
    <citation type="submission" date="2025-08" db="UniProtKB">
        <authorList>
            <consortium name="Ensembl"/>
        </authorList>
    </citation>
    <scope>IDENTIFICATION</scope>
</reference>
<dbReference type="PRINTS" id="PR00722">
    <property type="entry name" value="CHYMOTRYPSIN"/>
</dbReference>
<dbReference type="PROSITE" id="PS50240">
    <property type="entry name" value="TRYPSIN_DOM"/>
    <property type="match status" value="1"/>
</dbReference>
<evidence type="ECO:0000313" key="8">
    <source>
        <dbReference type="Proteomes" id="UP000694680"/>
    </source>
</evidence>
<feature type="domain" description="Peptidase S1" evidence="6">
    <location>
        <begin position="31"/>
        <end position="252"/>
    </location>
</feature>
<dbReference type="PROSITE" id="PS00134">
    <property type="entry name" value="TRYPSIN_HIS"/>
    <property type="match status" value="1"/>
</dbReference>
<dbReference type="InterPro" id="IPR043504">
    <property type="entry name" value="Peptidase_S1_PA_chymotrypsin"/>
</dbReference>
<protein>
    <submittedName>
        <fullName evidence="7">Serine protease 57-like</fullName>
    </submittedName>
</protein>
<dbReference type="InterPro" id="IPR001314">
    <property type="entry name" value="Peptidase_S1A"/>
</dbReference>
<dbReference type="Pfam" id="PF00089">
    <property type="entry name" value="Trypsin"/>
    <property type="match status" value="1"/>
</dbReference>
<proteinExistence type="predicted"/>
<gene>
    <name evidence="7" type="primary">LOC114462003</name>
</gene>
<reference evidence="7" key="1">
    <citation type="submission" date="2020-06" db="EMBL/GenBank/DDBJ databases">
        <authorList>
            <consortium name="Wellcome Sanger Institute Data Sharing"/>
        </authorList>
    </citation>
    <scope>NUCLEOTIDE SEQUENCE [LARGE SCALE GENOMIC DNA]</scope>
</reference>
<evidence type="ECO:0000313" key="7">
    <source>
        <dbReference type="Ensembl" id="ENSGWIP00000000757.1"/>
    </source>
</evidence>
<dbReference type="CDD" id="cd00190">
    <property type="entry name" value="Tryp_SPc"/>
    <property type="match status" value="1"/>
</dbReference>
<evidence type="ECO:0000259" key="6">
    <source>
        <dbReference type="PROSITE" id="PS50240"/>
    </source>
</evidence>
<evidence type="ECO:0000256" key="5">
    <source>
        <dbReference type="SAM" id="SignalP"/>
    </source>
</evidence>
<dbReference type="GO" id="GO:0004252">
    <property type="term" value="F:serine-type endopeptidase activity"/>
    <property type="evidence" value="ECO:0007669"/>
    <property type="project" value="InterPro"/>
</dbReference>
<sequence>MRTFPLVLEIMALSFLLLLLLSTYEGEGSLIVGGRDAAPHSRPYMASLQIVGRHICGGALIREDFVVTAAHCRIPVPYTVVLGVDSLTSNESTKQEFRAMMSIPHPDFDGHRNDIMLLKLDRRAQLGEAVQLIPLKTTRLRVSQCITAGWGEADNKTQPNTLQEVNVTTLLQRTCRRRWRQGRVPISRSMVCGVGGRALQGFCSGDSGGPLVCDGGVAGVVSFSGRQCGDPSTPDVYTRISSFRRWITREINNTSTI</sequence>
<feature type="chain" id="PRO_5034887317" evidence="5">
    <location>
        <begin position="29"/>
        <end position="257"/>
    </location>
</feature>
<dbReference type="GO" id="GO:0006508">
    <property type="term" value="P:proteolysis"/>
    <property type="evidence" value="ECO:0007669"/>
    <property type="project" value="UniProtKB-KW"/>
</dbReference>
<dbReference type="Proteomes" id="UP000694680">
    <property type="component" value="Chromosome 4"/>
</dbReference>
<dbReference type="InterPro" id="IPR001254">
    <property type="entry name" value="Trypsin_dom"/>
</dbReference>
<keyword evidence="1" id="KW-0645">Protease</keyword>
<keyword evidence="3" id="KW-0720">Serine protease</keyword>
<dbReference type="PANTHER" id="PTHR24271">
    <property type="entry name" value="KALLIKREIN-RELATED"/>
    <property type="match status" value="1"/>
</dbReference>
<reference evidence="7" key="3">
    <citation type="submission" date="2025-09" db="UniProtKB">
        <authorList>
            <consortium name="Ensembl"/>
        </authorList>
    </citation>
    <scope>IDENTIFICATION</scope>
</reference>
<evidence type="ECO:0000256" key="2">
    <source>
        <dbReference type="ARBA" id="ARBA00022801"/>
    </source>
</evidence>
<dbReference type="Gene3D" id="2.40.10.10">
    <property type="entry name" value="Trypsin-like serine proteases"/>
    <property type="match status" value="2"/>
</dbReference>